<sequence>MNLKNLSILEVVYFLFIGLMCVMFSIPIFFYEKESEESDSAAPMETRNSELTPKENISINEREQEKIEEYESVAYITIDDGPSEYTEEIIDQLDSYNASGTFFFVGENMDLLTDKMINKLKDGNHSVGAHSMTHQAIRLYDNQLFVQENKEAFSMLREKGFNSDLVRAPYGSTYLTDKQIGDIRDQKWILLDWDIDSLDWEFRDANQTYNHIIEQLNKIEEGNSETIVILLHERPETVDILNKLIPELQNRNYLLTSGEEVPFEELIF</sequence>
<keyword evidence="1" id="KW-1133">Transmembrane helix</keyword>
<dbReference type="AlphaFoldDB" id="A0A345PE31"/>
<dbReference type="PANTHER" id="PTHR10587:SF125">
    <property type="entry name" value="POLYSACCHARIDE DEACETYLASE YHEN-RELATED"/>
    <property type="match status" value="1"/>
</dbReference>
<dbReference type="RefSeq" id="WP_114915554.1">
    <property type="nucleotide sequence ID" value="NZ_CP024848.1"/>
</dbReference>
<organism evidence="3 4">
    <name type="scientific">Oceanobacillus zhaokaii</name>
    <dbReference type="NCBI Taxonomy" id="2052660"/>
    <lineage>
        <taxon>Bacteria</taxon>
        <taxon>Bacillati</taxon>
        <taxon>Bacillota</taxon>
        <taxon>Bacilli</taxon>
        <taxon>Bacillales</taxon>
        <taxon>Bacillaceae</taxon>
        <taxon>Oceanobacillus</taxon>
    </lineage>
</organism>
<dbReference type="Pfam" id="PF01522">
    <property type="entry name" value="Polysacc_deac_1"/>
    <property type="match status" value="1"/>
</dbReference>
<name>A0A345PE31_9BACI</name>
<feature type="domain" description="NodB homology" evidence="2">
    <location>
        <begin position="72"/>
        <end position="256"/>
    </location>
</feature>
<keyword evidence="1" id="KW-0812">Transmembrane</keyword>
<dbReference type="Gene3D" id="3.20.20.370">
    <property type="entry name" value="Glycoside hydrolase/deacetylase"/>
    <property type="match status" value="1"/>
</dbReference>
<dbReference type="GO" id="GO:0005975">
    <property type="term" value="P:carbohydrate metabolic process"/>
    <property type="evidence" value="ECO:0007669"/>
    <property type="project" value="InterPro"/>
</dbReference>
<dbReference type="PROSITE" id="PS51677">
    <property type="entry name" value="NODB"/>
    <property type="match status" value="1"/>
</dbReference>
<evidence type="ECO:0000256" key="1">
    <source>
        <dbReference type="SAM" id="Phobius"/>
    </source>
</evidence>
<dbReference type="OrthoDB" id="258610at2"/>
<dbReference type="EMBL" id="CP024848">
    <property type="protein sequence ID" value="AXI08261.1"/>
    <property type="molecule type" value="Genomic_DNA"/>
</dbReference>
<dbReference type="SUPFAM" id="SSF88713">
    <property type="entry name" value="Glycoside hydrolase/deacetylase"/>
    <property type="match status" value="1"/>
</dbReference>
<evidence type="ECO:0000313" key="3">
    <source>
        <dbReference type="EMBL" id="AXI08261.1"/>
    </source>
</evidence>
<dbReference type="GO" id="GO:0016810">
    <property type="term" value="F:hydrolase activity, acting on carbon-nitrogen (but not peptide) bonds"/>
    <property type="evidence" value="ECO:0007669"/>
    <property type="project" value="InterPro"/>
</dbReference>
<accession>A0A345PE31</accession>
<proteinExistence type="predicted"/>
<dbReference type="KEGG" id="ocn:CUC15_04480"/>
<keyword evidence="1" id="KW-0472">Membrane</keyword>
<reference evidence="4" key="1">
    <citation type="submission" date="2017-11" db="EMBL/GenBank/DDBJ databases">
        <authorList>
            <person name="Zhu W."/>
        </authorList>
    </citation>
    <scope>NUCLEOTIDE SEQUENCE [LARGE SCALE GENOMIC DNA]</scope>
    <source>
        <strain evidence="4">160</strain>
    </source>
</reference>
<feature type="transmembrane region" description="Helical" evidence="1">
    <location>
        <begin position="12"/>
        <end position="31"/>
    </location>
</feature>
<evidence type="ECO:0000259" key="2">
    <source>
        <dbReference type="PROSITE" id="PS51677"/>
    </source>
</evidence>
<dbReference type="InterPro" id="IPR011330">
    <property type="entry name" value="Glyco_hydro/deAcase_b/a-brl"/>
</dbReference>
<dbReference type="InterPro" id="IPR002509">
    <property type="entry name" value="NODB_dom"/>
</dbReference>
<protein>
    <recommendedName>
        <fullName evidence="2">NodB homology domain-containing protein</fullName>
    </recommendedName>
</protein>
<evidence type="ECO:0000313" key="4">
    <source>
        <dbReference type="Proteomes" id="UP000253908"/>
    </source>
</evidence>
<gene>
    <name evidence="3" type="ORF">CUC15_04480</name>
</gene>
<dbReference type="PANTHER" id="PTHR10587">
    <property type="entry name" value="GLYCOSYL TRANSFERASE-RELATED"/>
    <property type="match status" value="1"/>
</dbReference>
<dbReference type="Proteomes" id="UP000253908">
    <property type="component" value="Chromosome"/>
</dbReference>
<keyword evidence="4" id="KW-1185">Reference proteome</keyword>
<dbReference type="InterPro" id="IPR050248">
    <property type="entry name" value="Polysacc_deacetylase_ArnD"/>
</dbReference>